<evidence type="ECO:0000256" key="1">
    <source>
        <dbReference type="ARBA" id="ARBA00004123"/>
    </source>
</evidence>
<dbReference type="InterPro" id="IPR038089">
    <property type="entry name" value="Med31_sf"/>
</dbReference>
<dbReference type="Proteomes" id="UP001485043">
    <property type="component" value="Unassembled WGS sequence"/>
</dbReference>
<dbReference type="PANTHER" id="PTHR13186">
    <property type="entry name" value="MEDIATOR OF RNA POLYMERASE II TRANSCRIPTION SUBUNIT 31"/>
    <property type="match status" value="1"/>
</dbReference>
<dbReference type="EMBL" id="JALJOV010001284">
    <property type="protein sequence ID" value="KAK9850599.1"/>
    <property type="molecule type" value="Genomic_DNA"/>
</dbReference>
<accession>A0AAW1SMR6</accession>
<dbReference type="GO" id="GO:0006355">
    <property type="term" value="P:regulation of DNA-templated transcription"/>
    <property type="evidence" value="ECO:0007669"/>
    <property type="project" value="InterPro"/>
</dbReference>
<evidence type="ECO:0000256" key="6">
    <source>
        <dbReference type="ARBA" id="ARBA00023242"/>
    </source>
</evidence>
<keyword evidence="3 7" id="KW-0805">Transcription regulation</keyword>
<dbReference type="InterPro" id="IPR008831">
    <property type="entry name" value="Mediator_Med31"/>
</dbReference>
<evidence type="ECO:0000256" key="3">
    <source>
        <dbReference type="ARBA" id="ARBA00023015"/>
    </source>
</evidence>
<comment type="caution">
    <text evidence="8">The sequence shown here is derived from an EMBL/GenBank/DDBJ whole genome shotgun (WGS) entry which is preliminary data.</text>
</comment>
<dbReference type="AlphaFoldDB" id="A0AAW1SMR6"/>
<organism evidence="8 9">
    <name type="scientific">Apatococcus fuscideae</name>
    <dbReference type="NCBI Taxonomy" id="2026836"/>
    <lineage>
        <taxon>Eukaryota</taxon>
        <taxon>Viridiplantae</taxon>
        <taxon>Chlorophyta</taxon>
        <taxon>core chlorophytes</taxon>
        <taxon>Trebouxiophyceae</taxon>
        <taxon>Chlorellales</taxon>
        <taxon>Chlorellaceae</taxon>
        <taxon>Apatococcus</taxon>
    </lineage>
</organism>
<gene>
    <name evidence="8" type="ORF">WJX84_002109</name>
</gene>
<evidence type="ECO:0000313" key="9">
    <source>
        <dbReference type="Proteomes" id="UP001485043"/>
    </source>
</evidence>
<proteinExistence type="inferred from homology"/>
<comment type="similarity">
    <text evidence="2 7">Belongs to the Mediator complex subunit 31 family.</text>
</comment>
<keyword evidence="6 7" id="KW-0539">Nucleus</keyword>
<evidence type="ECO:0000313" key="8">
    <source>
        <dbReference type="EMBL" id="KAK9850599.1"/>
    </source>
</evidence>
<reference evidence="8 9" key="1">
    <citation type="journal article" date="2024" name="Nat. Commun.">
        <title>Phylogenomics reveals the evolutionary origins of lichenization in chlorophyte algae.</title>
        <authorList>
            <person name="Puginier C."/>
            <person name="Libourel C."/>
            <person name="Otte J."/>
            <person name="Skaloud P."/>
            <person name="Haon M."/>
            <person name="Grisel S."/>
            <person name="Petersen M."/>
            <person name="Berrin J.G."/>
            <person name="Delaux P.M."/>
            <person name="Dal Grande F."/>
            <person name="Keller J."/>
        </authorList>
    </citation>
    <scope>NUCLEOTIDE SEQUENCE [LARGE SCALE GENOMIC DNA]</scope>
    <source>
        <strain evidence="8 9">SAG 2523</strain>
    </source>
</reference>
<name>A0AAW1SMR6_9CHLO</name>
<sequence length="143" mass="16966">MATGRATEAVPAADLRLVSAAEIGCSDDRRFVLELEFVQGLASPSYLQWLSQNRYFEDENFLRYLEYLQYWRQPKYSKFLIYPQCLYFLDLLQDKEFRTNVARGPFKEMIHAQQFFFWQHYRGNRLKADIPVKAVHAICQVPN</sequence>
<comment type="subunit">
    <text evidence="7">Component of the Mediator complex.</text>
</comment>
<comment type="subcellular location">
    <subcellularLocation>
        <location evidence="1 7">Nucleus</location>
    </subcellularLocation>
</comment>
<evidence type="ECO:0000256" key="5">
    <source>
        <dbReference type="ARBA" id="ARBA00023163"/>
    </source>
</evidence>
<keyword evidence="9" id="KW-1185">Reference proteome</keyword>
<protein>
    <recommendedName>
        <fullName evidence="7">Mediator of RNA polymerase II transcription subunit 31</fullName>
    </recommendedName>
</protein>
<keyword evidence="4 7" id="KW-0010">Activator</keyword>
<dbReference type="GO" id="GO:0003712">
    <property type="term" value="F:transcription coregulator activity"/>
    <property type="evidence" value="ECO:0007669"/>
    <property type="project" value="InterPro"/>
</dbReference>
<dbReference type="Gene3D" id="1.10.10.1340">
    <property type="entry name" value="Mediator of RNA polymerase II, submodule Med31 (Soh1)"/>
    <property type="match status" value="1"/>
</dbReference>
<dbReference type="Pfam" id="PF05669">
    <property type="entry name" value="Med31"/>
    <property type="match status" value="1"/>
</dbReference>
<dbReference type="GO" id="GO:0016592">
    <property type="term" value="C:mediator complex"/>
    <property type="evidence" value="ECO:0007669"/>
    <property type="project" value="InterPro"/>
</dbReference>
<comment type="function">
    <text evidence="7">Component of the Mediator complex, a coactivator involved in the regulated transcription of nearly all RNA polymerase II-dependent genes. Mediator functions as a bridge to convey information from gene-specific regulatory proteins to the basal RNA polymerase II transcription machinery. Mediator is recruited to promoters by direct interactions with regulatory proteins and serves as a scaffold for the assembly of a functional preinitiation complex with RNA polymerase II and the general transcription factors.</text>
</comment>
<evidence type="ECO:0000256" key="7">
    <source>
        <dbReference type="RuleBase" id="RU364129"/>
    </source>
</evidence>
<evidence type="ECO:0000256" key="4">
    <source>
        <dbReference type="ARBA" id="ARBA00023159"/>
    </source>
</evidence>
<keyword evidence="5 7" id="KW-0804">Transcription</keyword>
<evidence type="ECO:0000256" key="2">
    <source>
        <dbReference type="ARBA" id="ARBA00006378"/>
    </source>
</evidence>